<comment type="caution">
    <text evidence="2">The sequence shown here is derived from an EMBL/GenBank/DDBJ whole genome shotgun (WGS) entry which is preliminary data.</text>
</comment>
<evidence type="ECO:0008006" key="4">
    <source>
        <dbReference type="Google" id="ProtNLM"/>
    </source>
</evidence>
<evidence type="ECO:0000313" key="2">
    <source>
        <dbReference type="EMBL" id="KAJ4465951.1"/>
    </source>
</evidence>
<feature type="compositionally biased region" description="Basic and acidic residues" evidence="1">
    <location>
        <begin position="231"/>
        <end position="242"/>
    </location>
</feature>
<dbReference type="AlphaFoldDB" id="A0A9W8ZSP9"/>
<feature type="region of interest" description="Disordered" evidence="1">
    <location>
        <begin position="150"/>
        <end position="242"/>
    </location>
</feature>
<gene>
    <name evidence="2" type="ORF">C8J55DRAFT_493217</name>
</gene>
<sequence>MKVDYQFMLAEAVSSRENFGFSKRFESDKKTSKGRSWWAGKIKSKLKDLVDKWKQCKKMMGETGAGLTSEEQIDLTKENSLTTAWLNIAKVKRMLPQYFTLVQIIGQHPNIEPIGLGNGENGVVDGIESILALGNSRSFSDLSSDLEEEKFETLSKEVDNVEDELNSDSEGQNDEDQSKGKEHISASNNDSNKITAKQARGPKPNKSVKAEKPAPRKGSSMFDKFSEISQEEERTKQRHLDLRQKQVEAEKALQLEEIRVQGQTKVERDRVQAEFELKKMQMQYEHQYRMASWSGGNSRLC</sequence>
<organism evidence="2 3">
    <name type="scientific">Lentinula lateritia</name>
    <dbReference type="NCBI Taxonomy" id="40482"/>
    <lineage>
        <taxon>Eukaryota</taxon>
        <taxon>Fungi</taxon>
        <taxon>Dikarya</taxon>
        <taxon>Basidiomycota</taxon>
        <taxon>Agaricomycotina</taxon>
        <taxon>Agaricomycetes</taxon>
        <taxon>Agaricomycetidae</taxon>
        <taxon>Agaricales</taxon>
        <taxon>Marasmiineae</taxon>
        <taxon>Omphalotaceae</taxon>
        <taxon>Lentinula</taxon>
    </lineage>
</organism>
<feature type="compositionally biased region" description="Acidic residues" evidence="1">
    <location>
        <begin position="160"/>
        <end position="175"/>
    </location>
</feature>
<reference evidence="2" key="1">
    <citation type="submission" date="2022-08" db="EMBL/GenBank/DDBJ databases">
        <authorList>
            <consortium name="DOE Joint Genome Institute"/>
            <person name="Min B."/>
            <person name="Riley R."/>
            <person name="Sierra-Patev S."/>
            <person name="Naranjo-Ortiz M."/>
            <person name="Looney B."/>
            <person name="Konkel Z."/>
            <person name="Slot J.C."/>
            <person name="Sakamoto Y."/>
            <person name="Steenwyk J.L."/>
            <person name="Rokas A."/>
            <person name="Carro J."/>
            <person name="Camarero S."/>
            <person name="Ferreira P."/>
            <person name="Molpeceres G."/>
            <person name="Ruiz-Duenas F.J."/>
            <person name="Serrano A."/>
            <person name="Henrissat B."/>
            <person name="Drula E."/>
            <person name="Hughes K.W."/>
            <person name="Mata J.L."/>
            <person name="Ishikawa N.K."/>
            <person name="Vargas-Isla R."/>
            <person name="Ushijima S."/>
            <person name="Smith C.A."/>
            <person name="Ahrendt S."/>
            <person name="Andreopoulos W."/>
            <person name="He G."/>
            <person name="Labutti K."/>
            <person name="Lipzen A."/>
            <person name="Ng V."/>
            <person name="Sandor L."/>
            <person name="Barry K."/>
            <person name="Martinez A.T."/>
            <person name="Xiao Y."/>
            <person name="Gibbons J.G."/>
            <person name="Terashima K."/>
            <person name="Hibbett D.S."/>
            <person name="Grigoriev I.V."/>
        </authorList>
    </citation>
    <scope>NUCLEOTIDE SEQUENCE</scope>
    <source>
        <strain evidence="2">Sp2 HRB7682 ss15</strain>
    </source>
</reference>
<reference evidence="2" key="2">
    <citation type="journal article" date="2023" name="Proc. Natl. Acad. Sci. U.S.A.">
        <title>A global phylogenomic analysis of the shiitake genus Lentinula.</title>
        <authorList>
            <person name="Sierra-Patev S."/>
            <person name="Min B."/>
            <person name="Naranjo-Ortiz M."/>
            <person name="Looney B."/>
            <person name="Konkel Z."/>
            <person name="Slot J.C."/>
            <person name="Sakamoto Y."/>
            <person name="Steenwyk J.L."/>
            <person name="Rokas A."/>
            <person name="Carro J."/>
            <person name="Camarero S."/>
            <person name="Ferreira P."/>
            <person name="Molpeceres G."/>
            <person name="Ruiz-Duenas F.J."/>
            <person name="Serrano A."/>
            <person name="Henrissat B."/>
            <person name="Drula E."/>
            <person name="Hughes K.W."/>
            <person name="Mata J.L."/>
            <person name="Ishikawa N.K."/>
            <person name="Vargas-Isla R."/>
            <person name="Ushijima S."/>
            <person name="Smith C.A."/>
            <person name="Donoghue J."/>
            <person name="Ahrendt S."/>
            <person name="Andreopoulos W."/>
            <person name="He G."/>
            <person name="LaButti K."/>
            <person name="Lipzen A."/>
            <person name="Ng V."/>
            <person name="Riley R."/>
            <person name="Sandor L."/>
            <person name="Barry K."/>
            <person name="Martinez A.T."/>
            <person name="Xiao Y."/>
            <person name="Gibbons J.G."/>
            <person name="Terashima K."/>
            <person name="Grigoriev I.V."/>
            <person name="Hibbett D."/>
        </authorList>
    </citation>
    <scope>NUCLEOTIDE SEQUENCE</scope>
    <source>
        <strain evidence="2">Sp2 HRB7682 ss15</strain>
    </source>
</reference>
<feature type="compositionally biased region" description="Polar residues" evidence="1">
    <location>
        <begin position="185"/>
        <end position="195"/>
    </location>
</feature>
<dbReference type="Proteomes" id="UP001150238">
    <property type="component" value="Unassembled WGS sequence"/>
</dbReference>
<dbReference type="EMBL" id="JANVFS010000047">
    <property type="protein sequence ID" value="KAJ4465951.1"/>
    <property type="molecule type" value="Genomic_DNA"/>
</dbReference>
<protein>
    <recommendedName>
        <fullName evidence="4">No apical meristem-associated C-terminal domain-containing protein</fullName>
    </recommendedName>
</protein>
<evidence type="ECO:0000313" key="3">
    <source>
        <dbReference type="Proteomes" id="UP001150238"/>
    </source>
</evidence>
<name>A0A9W8ZSP9_9AGAR</name>
<accession>A0A9W8ZSP9</accession>
<evidence type="ECO:0000256" key="1">
    <source>
        <dbReference type="SAM" id="MobiDB-lite"/>
    </source>
</evidence>
<proteinExistence type="predicted"/>